<dbReference type="RefSeq" id="WP_306981313.1">
    <property type="nucleotide sequence ID" value="NZ_JAUSUA010000002.1"/>
</dbReference>
<reference evidence="1 2" key="1">
    <citation type="submission" date="2023-07" db="EMBL/GenBank/DDBJ databases">
        <title>Genomic Encyclopedia of Type Strains, Phase IV (KMG-IV): sequencing the most valuable type-strain genomes for metagenomic binning, comparative biology and taxonomic classification.</title>
        <authorList>
            <person name="Goeker M."/>
        </authorList>
    </citation>
    <scope>NUCLEOTIDE SEQUENCE [LARGE SCALE GENOMIC DNA]</scope>
    <source>
        <strain evidence="1 2">DSM 19154</strain>
    </source>
</reference>
<accession>A0ABT9YFZ7</accession>
<evidence type="ECO:0000313" key="2">
    <source>
        <dbReference type="Proteomes" id="UP001225034"/>
    </source>
</evidence>
<dbReference type="EMBL" id="JAUSUA010000002">
    <property type="protein sequence ID" value="MDQ0206634.1"/>
    <property type="molecule type" value="Genomic_DNA"/>
</dbReference>
<gene>
    <name evidence="1" type="ORF">J2S05_001433</name>
</gene>
<evidence type="ECO:0000313" key="1">
    <source>
        <dbReference type="EMBL" id="MDQ0206634.1"/>
    </source>
</evidence>
<sequence>MVKDIKDILNFVKEEDNFDASSFEVGIEQEAQSQYPTITVVDPVNDSETNEFEL</sequence>
<comment type="caution">
    <text evidence="1">The sequence shown here is derived from an EMBL/GenBank/DDBJ whole genome shotgun (WGS) entry which is preliminary data.</text>
</comment>
<proteinExistence type="predicted"/>
<protein>
    <submittedName>
        <fullName evidence="1">Uncharacterized protein</fullName>
    </submittedName>
</protein>
<dbReference type="Proteomes" id="UP001225034">
    <property type="component" value="Unassembled WGS sequence"/>
</dbReference>
<organism evidence="1 2">
    <name type="scientific">Alkalicoccobacillus murimartini</name>
    <dbReference type="NCBI Taxonomy" id="171685"/>
    <lineage>
        <taxon>Bacteria</taxon>
        <taxon>Bacillati</taxon>
        <taxon>Bacillota</taxon>
        <taxon>Bacilli</taxon>
        <taxon>Bacillales</taxon>
        <taxon>Bacillaceae</taxon>
        <taxon>Alkalicoccobacillus</taxon>
    </lineage>
</organism>
<keyword evidence="2" id="KW-1185">Reference proteome</keyword>
<name>A0ABT9YFZ7_9BACI</name>